<sequence>MEFETAALAANLRTLVLILDLAGTFVFALAGATAAARRQLDIFGVLVLAFAAACAGGIVRDVLIGATPPAAITDWRFLAASVLAGGIAFKWHAAIERMANPVRMFDAAGLALFAVAGTQKALAYELNPVMAALLGMLTGIGGGVVRDVLLAQIPLVLRAELYAVAALAGAAVVVLGDQFGAPPVPSALCGAALCFVLRVLAIKWGWQLPKALQQPAGMGEKSTNDRKDSRL</sequence>
<evidence type="ECO:0000256" key="7">
    <source>
        <dbReference type="SAM" id="Phobius"/>
    </source>
</evidence>
<dbReference type="Pfam" id="PF03458">
    <property type="entry name" value="Gly_transporter"/>
    <property type="match status" value="2"/>
</dbReference>
<accession>A0ABV8SWG7</accession>
<name>A0ABV8SWG7_9GAMM</name>
<keyword evidence="10" id="KW-1185">Reference proteome</keyword>
<evidence type="ECO:0000256" key="2">
    <source>
        <dbReference type="ARBA" id="ARBA00008193"/>
    </source>
</evidence>
<evidence type="ECO:0000256" key="6">
    <source>
        <dbReference type="ARBA" id="ARBA00023136"/>
    </source>
</evidence>
<protein>
    <submittedName>
        <fullName evidence="9">Trimeric intracellular cation channel family protein</fullName>
    </submittedName>
</protein>
<evidence type="ECO:0000256" key="4">
    <source>
        <dbReference type="ARBA" id="ARBA00022692"/>
    </source>
</evidence>
<proteinExistence type="inferred from homology"/>
<keyword evidence="4 7" id="KW-0812">Transmembrane</keyword>
<feature type="transmembrane region" description="Helical" evidence="7">
    <location>
        <begin position="161"/>
        <end position="179"/>
    </location>
</feature>
<comment type="subcellular location">
    <subcellularLocation>
        <location evidence="1">Cell membrane</location>
        <topology evidence="1">Multi-pass membrane protein</topology>
    </subcellularLocation>
</comment>
<evidence type="ECO:0000259" key="8">
    <source>
        <dbReference type="Pfam" id="PF03458"/>
    </source>
</evidence>
<feature type="transmembrane region" description="Helical" evidence="7">
    <location>
        <begin position="75"/>
        <end position="93"/>
    </location>
</feature>
<organism evidence="9 10">
    <name type="scientific">Steroidobacter flavus</name>
    <dbReference type="NCBI Taxonomy" id="1842136"/>
    <lineage>
        <taxon>Bacteria</taxon>
        <taxon>Pseudomonadati</taxon>
        <taxon>Pseudomonadota</taxon>
        <taxon>Gammaproteobacteria</taxon>
        <taxon>Steroidobacterales</taxon>
        <taxon>Steroidobacteraceae</taxon>
        <taxon>Steroidobacter</taxon>
    </lineage>
</organism>
<keyword evidence="5 7" id="KW-1133">Transmembrane helix</keyword>
<dbReference type="PANTHER" id="PTHR30506:SF3">
    <property type="entry name" value="UPF0126 INNER MEMBRANE PROTEIN YADS-RELATED"/>
    <property type="match status" value="1"/>
</dbReference>
<dbReference type="PANTHER" id="PTHR30506">
    <property type="entry name" value="INNER MEMBRANE PROTEIN"/>
    <property type="match status" value="1"/>
</dbReference>
<dbReference type="RefSeq" id="WP_380598861.1">
    <property type="nucleotide sequence ID" value="NZ_JBHSDU010000003.1"/>
</dbReference>
<comment type="similarity">
    <text evidence="2">Belongs to the UPF0126 family.</text>
</comment>
<evidence type="ECO:0000256" key="3">
    <source>
        <dbReference type="ARBA" id="ARBA00022475"/>
    </source>
</evidence>
<comment type="caution">
    <text evidence="9">The sequence shown here is derived from an EMBL/GenBank/DDBJ whole genome shotgun (WGS) entry which is preliminary data.</text>
</comment>
<reference evidence="10" key="1">
    <citation type="journal article" date="2019" name="Int. J. Syst. Evol. Microbiol.">
        <title>The Global Catalogue of Microorganisms (GCM) 10K type strain sequencing project: providing services to taxonomists for standard genome sequencing and annotation.</title>
        <authorList>
            <consortium name="The Broad Institute Genomics Platform"/>
            <consortium name="The Broad Institute Genome Sequencing Center for Infectious Disease"/>
            <person name="Wu L."/>
            <person name="Ma J."/>
        </authorList>
    </citation>
    <scope>NUCLEOTIDE SEQUENCE [LARGE SCALE GENOMIC DNA]</scope>
    <source>
        <strain evidence="10">CGMCC 1.10759</strain>
    </source>
</reference>
<feature type="transmembrane region" description="Helical" evidence="7">
    <location>
        <begin position="12"/>
        <end position="35"/>
    </location>
</feature>
<evidence type="ECO:0000256" key="5">
    <source>
        <dbReference type="ARBA" id="ARBA00022989"/>
    </source>
</evidence>
<feature type="transmembrane region" description="Helical" evidence="7">
    <location>
        <begin position="185"/>
        <end position="206"/>
    </location>
</feature>
<feature type="transmembrane region" description="Helical" evidence="7">
    <location>
        <begin position="129"/>
        <end position="149"/>
    </location>
</feature>
<feature type="domain" description="Glycine transporter" evidence="8">
    <location>
        <begin position="18"/>
        <end position="91"/>
    </location>
</feature>
<dbReference type="Proteomes" id="UP001595904">
    <property type="component" value="Unassembled WGS sequence"/>
</dbReference>
<dbReference type="InterPro" id="IPR005115">
    <property type="entry name" value="Gly_transporter"/>
</dbReference>
<keyword evidence="3" id="KW-1003">Cell membrane</keyword>
<evidence type="ECO:0000256" key="1">
    <source>
        <dbReference type="ARBA" id="ARBA00004651"/>
    </source>
</evidence>
<dbReference type="EMBL" id="JBHSDU010000003">
    <property type="protein sequence ID" value="MFC4310943.1"/>
    <property type="molecule type" value="Genomic_DNA"/>
</dbReference>
<evidence type="ECO:0000313" key="9">
    <source>
        <dbReference type="EMBL" id="MFC4310943.1"/>
    </source>
</evidence>
<gene>
    <name evidence="9" type="ORF">ACFPN2_17740</name>
</gene>
<feature type="transmembrane region" description="Helical" evidence="7">
    <location>
        <begin position="42"/>
        <end position="63"/>
    </location>
</feature>
<keyword evidence="6 7" id="KW-0472">Membrane</keyword>
<feature type="domain" description="Glycine transporter" evidence="8">
    <location>
        <begin position="104"/>
        <end position="175"/>
    </location>
</feature>
<evidence type="ECO:0000313" key="10">
    <source>
        <dbReference type="Proteomes" id="UP001595904"/>
    </source>
</evidence>